<keyword evidence="2" id="KW-1185">Reference proteome</keyword>
<evidence type="ECO:0000313" key="2">
    <source>
        <dbReference type="Proteomes" id="UP001500979"/>
    </source>
</evidence>
<comment type="caution">
    <text evidence="1">The sequence shown here is derived from an EMBL/GenBank/DDBJ whole genome shotgun (WGS) entry which is preliminary data.</text>
</comment>
<evidence type="ECO:0000313" key="1">
    <source>
        <dbReference type="EMBL" id="GAA2813082.1"/>
    </source>
</evidence>
<name>A0ABN3VM98_9PSEU</name>
<dbReference type="EMBL" id="BAAAUX010000024">
    <property type="protein sequence ID" value="GAA2813082.1"/>
    <property type="molecule type" value="Genomic_DNA"/>
</dbReference>
<dbReference type="Proteomes" id="UP001500979">
    <property type="component" value="Unassembled WGS sequence"/>
</dbReference>
<evidence type="ECO:0008006" key="3">
    <source>
        <dbReference type="Google" id="ProtNLM"/>
    </source>
</evidence>
<organism evidence="1 2">
    <name type="scientific">Saccharopolyspora taberi</name>
    <dbReference type="NCBI Taxonomy" id="60895"/>
    <lineage>
        <taxon>Bacteria</taxon>
        <taxon>Bacillati</taxon>
        <taxon>Actinomycetota</taxon>
        <taxon>Actinomycetes</taxon>
        <taxon>Pseudonocardiales</taxon>
        <taxon>Pseudonocardiaceae</taxon>
        <taxon>Saccharopolyspora</taxon>
    </lineage>
</organism>
<proteinExistence type="predicted"/>
<sequence>MLHDAYRLAATVGGRFGHPDLAATASERHVMLAPATGDPLRVAVSDWHRSTHFLQNGHFAAGLRLLDRALVRIEARDPRALGVRAQLHLRAAVMSARNGDGVRADDHVREARTLVGWGAAATPYYNTDASEVNVNIHWCAVPVESYDGTEAVTRASQVTVVDPSRPERVGHHHIDQARAWMLHGNRDRALAELNEARRISPHHTRIHPSVRETVRALAAARRSTGSLARFARWAGIRT</sequence>
<reference evidence="1 2" key="1">
    <citation type="journal article" date="2019" name="Int. J. Syst. Evol. Microbiol.">
        <title>The Global Catalogue of Microorganisms (GCM) 10K type strain sequencing project: providing services to taxonomists for standard genome sequencing and annotation.</title>
        <authorList>
            <consortium name="The Broad Institute Genomics Platform"/>
            <consortium name="The Broad Institute Genome Sequencing Center for Infectious Disease"/>
            <person name="Wu L."/>
            <person name="Ma J."/>
        </authorList>
    </citation>
    <scope>NUCLEOTIDE SEQUENCE [LARGE SCALE GENOMIC DNA]</scope>
    <source>
        <strain evidence="1 2">JCM 9383</strain>
    </source>
</reference>
<dbReference type="Gene3D" id="1.25.40.10">
    <property type="entry name" value="Tetratricopeptide repeat domain"/>
    <property type="match status" value="1"/>
</dbReference>
<accession>A0ABN3VM98</accession>
<gene>
    <name evidence="1" type="ORF">GCM10010470_55650</name>
</gene>
<dbReference type="InterPro" id="IPR011990">
    <property type="entry name" value="TPR-like_helical_dom_sf"/>
</dbReference>
<protein>
    <recommendedName>
        <fullName evidence="3">Transcriptional regulator</fullName>
    </recommendedName>
</protein>